<dbReference type="Pfam" id="PF07715">
    <property type="entry name" value="Plug"/>
    <property type="match status" value="1"/>
</dbReference>
<keyword evidence="9" id="KW-0732">Signal</keyword>
<dbReference type="EMBL" id="CAXIXY010000004">
    <property type="protein sequence ID" value="CAL2084073.1"/>
    <property type="molecule type" value="Genomic_DNA"/>
</dbReference>
<evidence type="ECO:0000256" key="3">
    <source>
        <dbReference type="ARBA" id="ARBA00022452"/>
    </source>
</evidence>
<evidence type="ECO:0000259" key="10">
    <source>
        <dbReference type="Pfam" id="PF07715"/>
    </source>
</evidence>
<dbReference type="Pfam" id="PF14905">
    <property type="entry name" value="OMP_b-brl_3"/>
    <property type="match status" value="1"/>
</dbReference>
<sequence>MKKITTLFLLLTCALYAQKGPKVSVSGKIIEASSKQPLEYATLILTNVKTKKVTGGVTDLQGNFLVTIPKGLYDMKVEFIGFKTKQLAQKQVSENINLGTITLSEDAEALDEVEIIAEKSTVEIRLDKKIYNVGKDMTLKGGNASDVLDNVPSVNVDAEGAVSLRGNENVRILIDGKPSALVGLNGTDALRNLPADAIEKVEVITSPSARYDAEGTAGILNIILRKGKVTGFNGSVNTTIGNPDLFQLGGNVNYRTKKFNIFSNLGYRHRRGPGNSFTKFSYINDTTSEIDSTQIEDRTFDRKSNNFNSSVGLEYYLSKNSSITGTFFYRKSLGDDVATNDTDRFLNTDPTQILLQEDRVENEEEDGTDKQYAINYTNNFDGNGQKLNIDLQYSENNEVEDSPITVNGALSEQNSQITSSIDKLIQIDYVLPIGENSQFEAGHKSTFQDLDSDFRVQILDPNNTFDPSNAINFKQNIYAFYAQFGSKIDKFSYLLGLRSESTDIDLTVFTTNQFSDINFTELFPTINLGYELNDNDNLTLGYSRRLQRPRFWFLNPFESRSSATNIFRGNPALTPTFTSSFDLGYNTKIRKFTLGASLYYQLSTDLIRPVSIIEVRNGTNVFVRQPVNLNDEKRYGFEFTSNYNISKKVRLSGSFNFFQFNTDAFTYTYTAADNTQVTTVLDEVNESTWFARLNARITLPANIQWQTRLRYRGPQSNAQSDREGIFVANLAFSKDLFNDKATLVFNVSDLFNSRRRESTTFFGGRENPSTISEGDFQWRERQISLNFTYRFNQKKKRERPQREYDGGGEGFGG</sequence>
<evidence type="ECO:0000256" key="8">
    <source>
        <dbReference type="SAM" id="MobiDB-lite"/>
    </source>
</evidence>
<accession>A0ABP1EKZ1</accession>
<keyword evidence="6 7" id="KW-0998">Cell outer membrane</keyword>
<keyword evidence="2 7" id="KW-0813">Transport</keyword>
<feature type="domain" description="TonB-dependent receptor plug" evidence="10">
    <location>
        <begin position="141"/>
        <end position="219"/>
    </location>
</feature>
<dbReference type="Proteomes" id="UP001497416">
    <property type="component" value="Unassembled WGS sequence"/>
</dbReference>
<evidence type="ECO:0000256" key="9">
    <source>
        <dbReference type="SAM" id="SignalP"/>
    </source>
</evidence>
<evidence type="ECO:0000313" key="13">
    <source>
        <dbReference type="Proteomes" id="UP001497416"/>
    </source>
</evidence>
<dbReference type="Pfam" id="PF13715">
    <property type="entry name" value="CarbopepD_reg_2"/>
    <property type="match status" value="1"/>
</dbReference>
<evidence type="ECO:0000256" key="7">
    <source>
        <dbReference type="PROSITE-ProRule" id="PRU01360"/>
    </source>
</evidence>
<comment type="similarity">
    <text evidence="7">Belongs to the TonB-dependent receptor family.</text>
</comment>
<keyword evidence="4 7" id="KW-0812">Transmembrane</keyword>
<feature type="domain" description="Outer membrane protein beta-barrel" evidence="11">
    <location>
        <begin position="379"/>
        <end position="789"/>
    </location>
</feature>
<evidence type="ECO:0000313" key="12">
    <source>
        <dbReference type="EMBL" id="CAL2084073.1"/>
    </source>
</evidence>
<dbReference type="PANTHER" id="PTHR40980">
    <property type="entry name" value="PLUG DOMAIN-CONTAINING PROTEIN"/>
    <property type="match status" value="1"/>
</dbReference>
<keyword evidence="12" id="KW-0675">Receptor</keyword>
<feature type="signal peptide" evidence="9">
    <location>
        <begin position="1"/>
        <end position="19"/>
    </location>
</feature>
<dbReference type="PROSITE" id="PS52016">
    <property type="entry name" value="TONB_DEPENDENT_REC_3"/>
    <property type="match status" value="1"/>
</dbReference>
<evidence type="ECO:0000256" key="1">
    <source>
        <dbReference type="ARBA" id="ARBA00004571"/>
    </source>
</evidence>
<protein>
    <submittedName>
        <fullName evidence="12">TonB-dependent receptor</fullName>
    </submittedName>
</protein>
<dbReference type="PANTHER" id="PTHR40980:SF4">
    <property type="entry name" value="TONB-DEPENDENT RECEPTOR-LIKE BETA-BARREL DOMAIN-CONTAINING PROTEIN"/>
    <property type="match status" value="1"/>
</dbReference>
<dbReference type="InterPro" id="IPR039426">
    <property type="entry name" value="TonB-dep_rcpt-like"/>
</dbReference>
<dbReference type="RefSeq" id="WP_348711659.1">
    <property type="nucleotide sequence ID" value="NZ_CAXIXY010000004.1"/>
</dbReference>
<keyword evidence="13" id="KW-1185">Reference proteome</keyword>
<evidence type="ECO:0000259" key="11">
    <source>
        <dbReference type="Pfam" id="PF14905"/>
    </source>
</evidence>
<dbReference type="InterPro" id="IPR036942">
    <property type="entry name" value="Beta-barrel_TonB_sf"/>
</dbReference>
<comment type="caution">
    <text evidence="12">The sequence shown here is derived from an EMBL/GenBank/DDBJ whole genome shotgun (WGS) entry which is preliminary data.</text>
</comment>
<dbReference type="Gene3D" id="2.170.130.10">
    <property type="entry name" value="TonB-dependent receptor, plug domain"/>
    <property type="match status" value="1"/>
</dbReference>
<keyword evidence="3 7" id="KW-1134">Transmembrane beta strand</keyword>
<evidence type="ECO:0000256" key="6">
    <source>
        <dbReference type="ARBA" id="ARBA00023237"/>
    </source>
</evidence>
<dbReference type="InterPro" id="IPR041700">
    <property type="entry name" value="OMP_b-brl_3"/>
</dbReference>
<evidence type="ECO:0000256" key="2">
    <source>
        <dbReference type="ARBA" id="ARBA00022448"/>
    </source>
</evidence>
<evidence type="ECO:0000256" key="4">
    <source>
        <dbReference type="ARBA" id="ARBA00022692"/>
    </source>
</evidence>
<feature type="region of interest" description="Disordered" evidence="8">
    <location>
        <begin position="794"/>
        <end position="813"/>
    </location>
</feature>
<evidence type="ECO:0000256" key="5">
    <source>
        <dbReference type="ARBA" id="ARBA00023136"/>
    </source>
</evidence>
<comment type="subcellular location">
    <subcellularLocation>
        <location evidence="1 7">Cell outer membrane</location>
        <topology evidence="1 7">Multi-pass membrane protein</topology>
    </subcellularLocation>
</comment>
<dbReference type="Gene3D" id="2.40.170.20">
    <property type="entry name" value="TonB-dependent receptor, beta-barrel domain"/>
    <property type="match status" value="1"/>
</dbReference>
<dbReference type="InterPro" id="IPR037066">
    <property type="entry name" value="Plug_dom_sf"/>
</dbReference>
<dbReference type="SUPFAM" id="SSF49464">
    <property type="entry name" value="Carboxypeptidase regulatory domain-like"/>
    <property type="match status" value="1"/>
</dbReference>
<dbReference type="Gene3D" id="2.60.40.1120">
    <property type="entry name" value="Carboxypeptidase-like, regulatory domain"/>
    <property type="match status" value="1"/>
</dbReference>
<feature type="chain" id="PRO_5046138381" evidence="9">
    <location>
        <begin position="20"/>
        <end position="813"/>
    </location>
</feature>
<reference evidence="12 13" key="1">
    <citation type="submission" date="2024-05" db="EMBL/GenBank/DDBJ databases">
        <authorList>
            <person name="Duchaud E."/>
        </authorList>
    </citation>
    <scope>NUCLEOTIDE SEQUENCE [LARGE SCALE GENOMIC DNA]</scope>
    <source>
        <strain evidence="12">Ena-SAMPLE-TAB-13-05-2024-13:56:06:370-140302</strain>
    </source>
</reference>
<dbReference type="SUPFAM" id="SSF56935">
    <property type="entry name" value="Porins"/>
    <property type="match status" value="1"/>
</dbReference>
<name>A0ABP1EKZ1_9FLAO</name>
<organism evidence="12 13">
    <name type="scientific">Tenacibaculum platacis</name>
    <dbReference type="NCBI Taxonomy" id="3137852"/>
    <lineage>
        <taxon>Bacteria</taxon>
        <taxon>Pseudomonadati</taxon>
        <taxon>Bacteroidota</taxon>
        <taxon>Flavobacteriia</taxon>
        <taxon>Flavobacteriales</taxon>
        <taxon>Flavobacteriaceae</taxon>
        <taxon>Tenacibaculum</taxon>
    </lineage>
</organism>
<dbReference type="InterPro" id="IPR008969">
    <property type="entry name" value="CarboxyPept-like_regulatory"/>
</dbReference>
<keyword evidence="5 7" id="KW-0472">Membrane</keyword>
<gene>
    <name evidence="12" type="ORF">T190607A01A_20242</name>
</gene>
<proteinExistence type="inferred from homology"/>
<dbReference type="InterPro" id="IPR012910">
    <property type="entry name" value="Plug_dom"/>
</dbReference>